<dbReference type="SMART" id="SM00211">
    <property type="entry name" value="TY"/>
    <property type="match status" value="1"/>
</dbReference>
<evidence type="ECO:0000313" key="11">
    <source>
        <dbReference type="EMBL" id="CAG5132030.1"/>
    </source>
</evidence>
<keyword evidence="5" id="KW-1015">Disulfide bond</keyword>
<accession>A0A8S3ZVP7</accession>
<evidence type="ECO:0000256" key="9">
    <source>
        <dbReference type="SAM" id="SignalP"/>
    </source>
</evidence>
<dbReference type="PROSITE" id="PS00484">
    <property type="entry name" value="THYROGLOBULIN_1_1"/>
    <property type="match status" value="1"/>
</dbReference>
<evidence type="ECO:0000256" key="6">
    <source>
        <dbReference type="ARBA" id="ARBA00023180"/>
    </source>
</evidence>
<dbReference type="InterPro" id="IPR036857">
    <property type="entry name" value="Thyroglobulin_1_sf"/>
</dbReference>
<reference evidence="11" key="1">
    <citation type="submission" date="2021-04" db="EMBL/GenBank/DDBJ databases">
        <authorList>
            <consortium name="Molecular Ecology Group"/>
        </authorList>
    </citation>
    <scope>NUCLEOTIDE SEQUENCE</scope>
</reference>
<evidence type="ECO:0000256" key="5">
    <source>
        <dbReference type="ARBA" id="ARBA00023157"/>
    </source>
</evidence>
<dbReference type="InterPro" id="IPR011992">
    <property type="entry name" value="EF-hand-dom_pair"/>
</dbReference>
<dbReference type="GO" id="GO:0005509">
    <property type="term" value="F:calcium ion binding"/>
    <property type="evidence" value="ECO:0007669"/>
    <property type="project" value="InterPro"/>
</dbReference>
<dbReference type="PROSITE" id="PS51162">
    <property type="entry name" value="THYROGLOBULIN_1_2"/>
    <property type="match status" value="1"/>
</dbReference>
<protein>
    <recommendedName>
        <fullName evidence="10">Thyroglobulin type-1 domain-containing protein</fullName>
    </recommendedName>
</protein>
<dbReference type="InterPro" id="IPR018247">
    <property type="entry name" value="EF_Hand_1_Ca_BS"/>
</dbReference>
<dbReference type="InterPro" id="IPR019577">
    <property type="entry name" value="SPARC/Testican_Ca-bd-dom"/>
</dbReference>
<dbReference type="GO" id="GO:0050840">
    <property type="term" value="F:extracellular matrix binding"/>
    <property type="evidence" value="ECO:0007669"/>
    <property type="project" value="TreeGrafter"/>
</dbReference>
<dbReference type="SUPFAM" id="SSF57610">
    <property type="entry name" value="Thyroglobulin type-1 domain"/>
    <property type="match status" value="1"/>
</dbReference>
<keyword evidence="6" id="KW-0325">Glycoprotein</keyword>
<feature type="domain" description="Thyroglobulin type-1" evidence="10">
    <location>
        <begin position="339"/>
        <end position="404"/>
    </location>
</feature>
<dbReference type="Gene3D" id="1.10.238.10">
    <property type="entry name" value="EF-hand"/>
    <property type="match status" value="1"/>
</dbReference>
<dbReference type="Gene3D" id="4.10.800.10">
    <property type="entry name" value="Thyroglobulin type-1"/>
    <property type="match status" value="1"/>
</dbReference>
<keyword evidence="4" id="KW-0106">Calcium</keyword>
<feature type="chain" id="PRO_5035715778" description="Thyroglobulin type-1 domain-containing protein" evidence="9">
    <location>
        <begin position="21"/>
        <end position="430"/>
    </location>
</feature>
<dbReference type="CDD" id="cd00191">
    <property type="entry name" value="TY"/>
    <property type="match status" value="1"/>
</dbReference>
<keyword evidence="3 9" id="KW-0732">Signal</keyword>
<dbReference type="EMBL" id="CAJHNH020005024">
    <property type="protein sequence ID" value="CAG5132030.1"/>
    <property type="molecule type" value="Genomic_DNA"/>
</dbReference>
<dbReference type="GO" id="GO:0005518">
    <property type="term" value="F:collagen binding"/>
    <property type="evidence" value="ECO:0007669"/>
    <property type="project" value="TreeGrafter"/>
</dbReference>
<feature type="region of interest" description="Disordered" evidence="8">
    <location>
        <begin position="22"/>
        <end position="42"/>
    </location>
</feature>
<evidence type="ECO:0000259" key="10">
    <source>
        <dbReference type="PROSITE" id="PS51162"/>
    </source>
</evidence>
<evidence type="ECO:0000256" key="3">
    <source>
        <dbReference type="ARBA" id="ARBA00022729"/>
    </source>
</evidence>
<sequence>MQTIFFFVALLVVTACLTEGSKKEHNNKNRDDGRSKKSGHQQLDNFVDDIKVKNYGGVLDGGNHVKSNNRQMPYDRENSRMKQHKKGKYAHKEGHKDHMTWLHINKESECGIQCKSGEVCITGPIDSKPFCVLKKDLKKSMKMFHRFQKKEMKAWKQFQKEHHNSGSIHDDYNGISKKSKTGMVEVKKHHFEAQNVHHQKDTVKAKTELQPSAHAEECSTSQFSQMRTRLMGWFHLLHGQDHLARKAHDGNIKHFYKHVSVKKELREHQGNTCECLKSAMWQFLQMDKNGDDYLNDEEMSVLKENALEPCMQPYLTSCDQDADGKFSSNEWCCCFSNVVAPCFKKVDEVRRSAQPASYMPRCDKEGYYMREQCSGETEKNFKCWCVDYNGNMHKGTETNGRAHCSKNYLQFYPDEKLVLNSCVLEDLVEL</sequence>
<proteinExistence type="predicted"/>
<keyword evidence="12" id="KW-1185">Reference proteome</keyword>
<dbReference type="Proteomes" id="UP000678393">
    <property type="component" value="Unassembled WGS sequence"/>
</dbReference>
<evidence type="ECO:0000313" key="12">
    <source>
        <dbReference type="Proteomes" id="UP000678393"/>
    </source>
</evidence>
<evidence type="ECO:0000256" key="4">
    <source>
        <dbReference type="ARBA" id="ARBA00022837"/>
    </source>
</evidence>
<dbReference type="PANTHER" id="PTHR13866">
    <property type="entry name" value="SPARC OSTEONECTIN"/>
    <property type="match status" value="1"/>
</dbReference>
<feature type="compositionally biased region" description="Basic and acidic residues" evidence="8">
    <location>
        <begin position="22"/>
        <end position="35"/>
    </location>
</feature>
<dbReference type="GO" id="GO:0005615">
    <property type="term" value="C:extracellular space"/>
    <property type="evidence" value="ECO:0007669"/>
    <property type="project" value="TreeGrafter"/>
</dbReference>
<evidence type="ECO:0000256" key="1">
    <source>
        <dbReference type="ARBA" id="ARBA00004613"/>
    </source>
</evidence>
<keyword evidence="2" id="KW-0964">Secreted</keyword>
<dbReference type="Pfam" id="PF10591">
    <property type="entry name" value="SPARC_Ca_bdg"/>
    <property type="match status" value="1"/>
</dbReference>
<evidence type="ECO:0000256" key="2">
    <source>
        <dbReference type="ARBA" id="ARBA00022525"/>
    </source>
</evidence>
<dbReference type="PROSITE" id="PS00018">
    <property type="entry name" value="EF_HAND_1"/>
    <property type="match status" value="1"/>
</dbReference>
<gene>
    <name evidence="11" type="ORF">CUNI_LOCUS17588</name>
</gene>
<dbReference type="AlphaFoldDB" id="A0A8S3ZVP7"/>
<organism evidence="11 12">
    <name type="scientific">Candidula unifasciata</name>
    <dbReference type="NCBI Taxonomy" id="100452"/>
    <lineage>
        <taxon>Eukaryota</taxon>
        <taxon>Metazoa</taxon>
        <taxon>Spiralia</taxon>
        <taxon>Lophotrochozoa</taxon>
        <taxon>Mollusca</taxon>
        <taxon>Gastropoda</taxon>
        <taxon>Heterobranchia</taxon>
        <taxon>Euthyneura</taxon>
        <taxon>Panpulmonata</taxon>
        <taxon>Eupulmonata</taxon>
        <taxon>Stylommatophora</taxon>
        <taxon>Helicina</taxon>
        <taxon>Helicoidea</taxon>
        <taxon>Geomitridae</taxon>
        <taxon>Candidula</taxon>
    </lineage>
</organism>
<feature type="signal peptide" evidence="9">
    <location>
        <begin position="1"/>
        <end position="20"/>
    </location>
</feature>
<dbReference type="InterPro" id="IPR000716">
    <property type="entry name" value="Thyroglobulin_1"/>
</dbReference>
<comment type="caution">
    <text evidence="11">The sequence shown here is derived from an EMBL/GenBank/DDBJ whole genome shotgun (WGS) entry which is preliminary data.</text>
</comment>
<evidence type="ECO:0000256" key="7">
    <source>
        <dbReference type="PROSITE-ProRule" id="PRU00500"/>
    </source>
</evidence>
<name>A0A8S3ZVP7_9EUPU</name>
<dbReference type="Pfam" id="PF00086">
    <property type="entry name" value="Thyroglobulin_1"/>
    <property type="match status" value="1"/>
</dbReference>
<dbReference type="OrthoDB" id="8875634at2759"/>
<dbReference type="PANTHER" id="PTHR13866:SF14">
    <property type="entry name" value="BM-40"/>
    <property type="match status" value="1"/>
</dbReference>
<dbReference type="SUPFAM" id="SSF47473">
    <property type="entry name" value="EF-hand"/>
    <property type="match status" value="1"/>
</dbReference>
<comment type="caution">
    <text evidence="7">Lacks conserved residue(s) required for the propagation of feature annotation.</text>
</comment>
<evidence type="ECO:0000256" key="8">
    <source>
        <dbReference type="SAM" id="MobiDB-lite"/>
    </source>
</evidence>
<comment type="subcellular location">
    <subcellularLocation>
        <location evidence="1">Secreted</location>
    </subcellularLocation>
</comment>